<name>A0A410T7V4_9CAUD</name>
<sequence>MTAASTNSQITARRAIIREPRTGATRSRSCTRPAPRGAGWRAASDPAGSTSRTCCARRAGRRSCLPRRRRELPRRRRGRPSRSPRASLFRP</sequence>
<feature type="compositionally biased region" description="Low complexity" evidence="1">
    <location>
        <begin position="32"/>
        <end position="43"/>
    </location>
</feature>
<proteinExistence type="predicted"/>
<evidence type="ECO:0000313" key="2">
    <source>
        <dbReference type="EMBL" id="QAU04980.1"/>
    </source>
</evidence>
<feature type="compositionally biased region" description="Polar residues" evidence="1">
    <location>
        <begin position="1"/>
        <end position="11"/>
    </location>
</feature>
<accession>A0A410T7V4</accession>
<dbReference type="Proteomes" id="UP000290904">
    <property type="component" value="Segment"/>
</dbReference>
<evidence type="ECO:0000313" key="3">
    <source>
        <dbReference type="Proteomes" id="UP000290904"/>
    </source>
</evidence>
<organism evidence="2 3">
    <name type="scientific">Mycobacterium phage Henu3</name>
    <dbReference type="NCBI Taxonomy" id="2492961"/>
    <lineage>
        <taxon>Viruses</taxon>
        <taxon>Duplodnaviria</taxon>
        <taxon>Heunggongvirae</taxon>
        <taxon>Uroviricota</taxon>
        <taxon>Caudoviricetes</taxon>
        <taxon>Weiservirinae</taxon>
        <taxon>Fionnbharthvirus</taxon>
        <taxon>Fionnbharthvirus henu3</taxon>
    </lineage>
</organism>
<reference evidence="2 3" key="1">
    <citation type="submission" date="2018-11" db="EMBL/GenBank/DDBJ databases">
        <authorList>
            <person name="Teng T."/>
        </authorList>
    </citation>
    <scope>NUCLEOTIDE SEQUENCE [LARGE SCALE GENOMIC DNA]</scope>
</reference>
<evidence type="ECO:0000256" key="1">
    <source>
        <dbReference type="SAM" id="MobiDB-lite"/>
    </source>
</evidence>
<feature type="region of interest" description="Disordered" evidence="1">
    <location>
        <begin position="1"/>
        <end position="91"/>
    </location>
</feature>
<dbReference type="EMBL" id="MK224497">
    <property type="protein sequence ID" value="QAU04980.1"/>
    <property type="molecule type" value="Genomic_DNA"/>
</dbReference>
<feature type="compositionally biased region" description="Basic residues" evidence="1">
    <location>
        <begin position="58"/>
        <end position="82"/>
    </location>
</feature>
<keyword evidence="3" id="KW-1185">Reference proteome</keyword>
<gene>
    <name evidence="2" type="ORF">Henu3_gp36</name>
</gene>
<protein>
    <submittedName>
        <fullName evidence="2">Uncharacterized protein</fullName>
    </submittedName>
</protein>